<feature type="transmembrane region" description="Helical" evidence="5">
    <location>
        <begin position="87"/>
        <end position="109"/>
    </location>
</feature>
<name>A0A1V1PAZ9_9BACT</name>
<evidence type="ECO:0000256" key="5">
    <source>
        <dbReference type="RuleBase" id="RU363032"/>
    </source>
</evidence>
<evidence type="ECO:0000259" key="6">
    <source>
        <dbReference type="PROSITE" id="PS50928"/>
    </source>
</evidence>
<dbReference type="GO" id="GO:0005886">
    <property type="term" value="C:plasma membrane"/>
    <property type="evidence" value="ECO:0007669"/>
    <property type="project" value="UniProtKB-SubCell"/>
</dbReference>
<dbReference type="InterPro" id="IPR000515">
    <property type="entry name" value="MetI-like"/>
</dbReference>
<comment type="subcellular location">
    <subcellularLocation>
        <location evidence="1 5">Cell membrane</location>
        <topology evidence="1 5">Multi-pass membrane protein</topology>
    </subcellularLocation>
</comment>
<dbReference type="Proteomes" id="UP000189670">
    <property type="component" value="Unassembled WGS sequence"/>
</dbReference>
<evidence type="ECO:0000313" key="8">
    <source>
        <dbReference type="Proteomes" id="UP000189670"/>
    </source>
</evidence>
<reference evidence="8" key="1">
    <citation type="submission" date="2012-11" db="EMBL/GenBank/DDBJ databases">
        <authorList>
            <person name="Lucero-Rivera Y.E."/>
            <person name="Tovar-Ramirez D."/>
        </authorList>
    </citation>
    <scope>NUCLEOTIDE SEQUENCE [LARGE SCALE GENOMIC DNA]</scope>
    <source>
        <strain evidence="8">Araruama</strain>
    </source>
</reference>
<evidence type="ECO:0000256" key="4">
    <source>
        <dbReference type="ARBA" id="ARBA00023136"/>
    </source>
</evidence>
<comment type="caution">
    <text evidence="7">The sequence shown here is derived from an EMBL/GenBank/DDBJ whole genome shotgun (WGS) entry which is preliminary data.</text>
</comment>
<dbReference type="CDD" id="cd06261">
    <property type="entry name" value="TM_PBP2"/>
    <property type="match status" value="1"/>
</dbReference>
<dbReference type="PROSITE" id="PS50928">
    <property type="entry name" value="ABC_TM1"/>
    <property type="match status" value="1"/>
</dbReference>
<dbReference type="Gene3D" id="1.10.3720.10">
    <property type="entry name" value="MetI-like"/>
    <property type="match status" value="1"/>
</dbReference>
<evidence type="ECO:0000256" key="3">
    <source>
        <dbReference type="ARBA" id="ARBA00022989"/>
    </source>
</evidence>
<dbReference type="PANTHER" id="PTHR43376">
    <property type="entry name" value="OLIGOPEPTIDE TRANSPORT SYSTEM PERMEASE PROTEIN"/>
    <property type="match status" value="1"/>
</dbReference>
<evidence type="ECO:0000313" key="7">
    <source>
        <dbReference type="EMBL" id="ETR71943.1"/>
    </source>
</evidence>
<comment type="similarity">
    <text evidence="5">Belongs to the binding-protein-dependent transport system permease family.</text>
</comment>
<dbReference type="PANTHER" id="PTHR43376:SF1">
    <property type="entry name" value="OLIGOPEPTIDE TRANSPORT SYSTEM PERMEASE PROTEIN"/>
    <property type="match status" value="1"/>
</dbReference>
<feature type="transmembrane region" description="Helical" evidence="5">
    <location>
        <begin position="121"/>
        <end position="145"/>
    </location>
</feature>
<dbReference type="InterPro" id="IPR035906">
    <property type="entry name" value="MetI-like_sf"/>
</dbReference>
<accession>A0A1V1PAZ9</accession>
<organism evidence="7 8">
    <name type="scientific">Candidatus Magnetoglobus multicellularis str. Araruama</name>
    <dbReference type="NCBI Taxonomy" id="890399"/>
    <lineage>
        <taxon>Bacteria</taxon>
        <taxon>Pseudomonadati</taxon>
        <taxon>Thermodesulfobacteriota</taxon>
        <taxon>Desulfobacteria</taxon>
        <taxon>Desulfobacterales</taxon>
        <taxon>Desulfobacteraceae</taxon>
        <taxon>Candidatus Magnetoglobus</taxon>
    </lineage>
</organism>
<proteinExistence type="inferred from homology"/>
<keyword evidence="5" id="KW-0813">Transport</keyword>
<evidence type="ECO:0000256" key="2">
    <source>
        <dbReference type="ARBA" id="ARBA00022692"/>
    </source>
</evidence>
<sequence length="240" mass="27233">MDYFDPQFFLPRLMPGDPFLFVSGDEGNAEVQNTERIRESYIEYYGLGKPVHIQYVCYICELFQGNLGQSFHFSESVSAILLKRFPWTVFLIVSAVVLSTITGVVLGSLSAWFQGRLVDHSLYFCLILIAEIPAFLLALILLFIFSAEFNLFPLSGAITHFSGYKGWKWLADICHHAALPILSLTLVRSSGMYLLARNSMITVIAKDYIRTATAKGLTQYRIIFRHIIKNAMLPIVTRIF</sequence>
<gene>
    <name evidence="7" type="ORF">OMM_02094</name>
</gene>
<keyword evidence="3 5" id="KW-1133">Transmembrane helix</keyword>
<protein>
    <submittedName>
        <fullName evidence="7">Peptide/nickel transport system permease protein</fullName>
    </submittedName>
</protein>
<feature type="domain" description="ABC transmembrane type-1" evidence="6">
    <location>
        <begin position="85"/>
        <end position="240"/>
    </location>
</feature>
<dbReference type="EMBL" id="ATBP01000203">
    <property type="protein sequence ID" value="ETR71943.1"/>
    <property type="molecule type" value="Genomic_DNA"/>
</dbReference>
<dbReference type="SUPFAM" id="SSF161098">
    <property type="entry name" value="MetI-like"/>
    <property type="match status" value="1"/>
</dbReference>
<keyword evidence="2 5" id="KW-0812">Transmembrane</keyword>
<dbReference type="GO" id="GO:0055085">
    <property type="term" value="P:transmembrane transport"/>
    <property type="evidence" value="ECO:0007669"/>
    <property type="project" value="InterPro"/>
</dbReference>
<dbReference type="AlphaFoldDB" id="A0A1V1PAZ9"/>
<evidence type="ECO:0000256" key="1">
    <source>
        <dbReference type="ARBA" id="ARBA00004651"/>
    </source>
</evidence>
<dbReference type="Pfam" id="PF00528">
    <property type="entry name" value="BPD_transp_1"/>
    <property type="match status" value="1"/>
</dbReference>
<keyword evidence="4 5" id="KW-0472">Membrane</keyword>